<dbReference type="Pfam" id="PF14552">
    <property type="entry name" value="Tautomerase_2"/>
    <property type="match status" value="1"/>
</dbReference>
<dbReference type="PANTHER" id="PTHR38460:SF1">
    <property type="entry name" value="TAUTOMERASE YOLI-RELATED"/>
    <property type="match status" value="1"/>
</dbReference>
<dbReference type="AlphaFoldDB" id="A0A5N7JNB2"/>
<dbReference type="InterPro" id="IPR037479">
    <property type="entry name" value="Tauto_MSAD"/>
</dbReference>
<reference evidence="1 2" key="1">
    <citation type="submission" date="2019-09" db="EMBL/GenBank/DDBJ databases">
        <title>The draft genomes of Allium pathogen Pseudomonas sp.</title>
        <authorList>
            <person name="Fujikawa T."/>
            <person name="Sawada H."/>
        </authorList>
    </citation>
    <scope>NUCLEOTIDE SEQUENCE [LARGE SCALE GENOMIC DNA]</scope>
    <source>
        <strain evidence="1 2">MAFF 730085</strain>
    </source>
</reference>
<comment type="caution">
    <text evidence="1">The sequence shown here is derived from an EMBL/GenBank/DDBJ whole genome shotgun (WGS) entry which is preliminary data.</text>
</comment>
<dbReference type="EMBL" id="VUBA01000018">
    <property type="protein sequence ID" value="MPQ82811.1"/>
    <property type="molecule type" value="Genomic_DNA"/>
</dbReference>
<evidence type="ECO:0000313" key="1">
    <source>
        <dbReference type="EMBL" id="MPQ82811.1"/>
    </source>
</evidence>
<protein>
    <submittedName>
        <fullName evidence="1">Tautomerase family protein</fullName>
    </submittedName>
</protein>
<dbReference type="Gene3D" id="3.30.429.10">
    <property type="entry name" value="Macrophage Migration Inhibitory Factor"/>
    <property type="match status" value="1"/>
</dbReference>
<dbReference type="PANTHER" id="PTHR38460">
    <property type="entry name" value="TAUTOMERASE YOLI-RELATED"/>
    <property type="match status" value="1"/>
</dbReference>
<dbReference type="InterPro" id="IPR014347">
    <property type="entry name" value="Tautomerase/MIF_sf"/>
</dbReference>
<organism evidence="1 2">
    <name type="scientific">Pseudomonas kitaguniensis</name>
    <dbReference type="NCBI Taxonomy" id="2607908"/>
    <lineage>
        <taxon>Bacteria</taxon>
        <taxon>Pseudomonadati</taxon>
        <taxon>Pseudomonadota</taxon>
        <taxon>Gammaproteobacteria</taxon>
        <taxon>Pseudomonadales</taxon>
        <taxon>Pseudomonadaceae</taxon>
        <taxon>Pseudomonas</taxon>
    </lineage>
</organism>
<dbReference type="Proteomes" id="UP000325438">
    <property type="component" value="Unassembled WGS sequence"/>
</dbReference>
<gene>
    <name evidence="1" type="ORF">F0170_01695</name>
</gene>
<dbReference type="SUPFAM" id="SSF55331">
    <property type="entry name" value="Tautomerase/MIF"/>
    <property type="match status" value="1"/>
</dbReference>
<evidence type="ECO:0000313" key="2">
    <source>
        <dbReference type="Proteomes" id="UP000325438"/>
    </source>
</evidence>
<accession>A0A5N7JNB2</accession>
<name>A0A5N7JNB2_9PSED</name>
<sequence>MPLTLIETCRKHTDDEIEQLLQAIYEAQLNAFNAPASDRQLRYVEHNPKQFFTPPDSSKNFTLITIQLFSGRTDVAKQMLYQEIIKRLGALGIHEIDIFISLIESPRENWCIRNGRPAP</sequence>
<proteinExistence type="predicted"/>
<dbReference type="RefSeq" id="WP_152748510.1">
    <property type="nucleotide sequence ID" value="NZ_JBLZPT010000008.1"/>
</dbReference>